<keyword evidence="8" id="KW-1185">Reference proteome</keyword>
<comment type="caution">
    <text evidence="7">The sequence shown here is derived from an EMBL/GenBank/DDBJ whole genome shotgun (WGS) entry which is preliminary data.</text>
</comment>
<evidence type="ECO:0000313" key="8">
    <source>
        <dbReference type="Proteomes" id="UP001460270"/>
    </source>
</evidence>
<name>A0AAW0PR77_9GOBI</name>
<evidence type="ECO:0000256" key="3">
    <source>
        <dbReference type="ARBA" id="ARBA00022692"/>
    </source>
</evidence>
<keyword evidence="3 6" id="KW-0812">Transmembrane</keyword>
<comment type="subcellular location">
    <subcellularLocation>
        <location evidence="1">Membrane</location>
    </subcellularLocation>
</comment>
<keyword evidence="4 6" id="KW-1133">Transmembrane helix</keyword>
<organism evidence="7 8">
    <name type="scientific">Mugilogobius chulae</name>
    <name type="common">yellowstripe goby</name>
    <dbReference type="NCBI Taxonomy" id="88201"/>
    <lineage>
        <taxon>Eukaryota</taxon>
        <taxon>Metazoa</taxon>
        <taxon>Chordata</taxon>
        <taxon>Craniata</taxon>
        <taxon>Vertebrata</taxon>
        <taxon>Euteleostomi</taxon>
        <taxon>Actinopterygii</taxon>
        <taxon>Neopterygii</taxon>
        <taxon>Teleostei</taxon>
        <taxon>Neoteleostei</taxon>
        <taxon>Acanthomorphata</taxon>
        <taxon>Gobiaria</taxon>
        <taxon>Gobiiformes</taxon>
        <taxon>Gobioidei</taxon>
        <taxon>Gobiidae</taxon>
        <taxon>Gobionellinae</taxon>
        <taxon>Mugilogobius</taxon>
    </lineage>
</organism>
<comment type="similarity">
    <text evidence="2">Belongs to the CD225/Dispanin family.</text>
</comment>
<evidence type="ECO:0000256" key="5">
    <source>
        <dbReference type="ARBA" id="ARBA00023136"/>
    </source>
</evidence>
<accession>A0AAW0PR77</accession>
<evidence type="ECO:0000256" key="4">
    <source>
        <dbReference type="ARBA" id="ARBA00022989"/>
    </source>
</evidence>
<dbReference type="Proteomes" id="UP001460270">
    <property type="component" value="Unassembled WGS sequence"/>
</dbReference>
<protein>
    <recommendedName>
        <fullName evidence="9">Transmembrane protein</fullName>
    </recommendedName>
</protein>
<evidence type="ECO:0000313" key="7">
    <source>
        <dbReference type="EMBL" id="KAK7938276.1"/>
    </source>
</evidence>
<evidence type="ECO:0000256" key="2">
    <source>
        <dbReference type="ARBA" id="ARBA00006843"/>
    </source>
</evidence>
<dbReference type="Pfam" id="PF04505">
    <property type="entry name" value="CD225"/>
    <property type="match status" value="1"/>
</dbReference>
<dbReference type="GO" id="GO:0016020">
    <property type="term" value="C:membrane"/>
    <property type="evidence" value="ECO:0007669"/>
    <property type="project" value="UniProtKB-SubCell"/>
</dbReference>
<proteinExistence type="inferred from homology"/>
<reference evidence="8" key="1">
    <citation type="submission" date="2024-04" db="EMBL/GenBank/DDBJ databases">
        <title>Salinicola lusitanus LLJ914,a marine bacterium isolated from the Okinawa Trough.</title>
        <authorList>
            <person name="Li J."/>
        </authorList>
    </citation>
    <scope>NUCLEOTIDE SEQUENCE [LARGE SCALE GENOMIC DNA]</scope>
</reference>
<evidence type="ECO:0000256" key="1">
    <source>
        <dbReference type="ARBA" id="ARBA00004370"/>
    </source>
</evidence>
<evidence type="ECO:0008006" key="9">
    <source>
        <dbReference type="Google" id="ProtNLM"/>
    </source>
</evidence>
<keyword evidence="5 6" id="KW-0472">Membrane</keyword>
<evidence type="ECO:0000256" key="6">
    <source>
        <dbReference type="SAM" id="Phobius"/>
    </source>
</evidence>
<sequence>MVKAVQSARGVKGVLSDDSARDQSVLRKVLSSDPTPLTPRADCTALTILNRTIGKRLSRVLLAENLATLPRSFLSFNNFYSSAESLHHLPRTGTGLRLASNQMSCLSSPEEDVFINHGSAERSRDPEKGCPESPRQTRFDSFRQTVRSRCCDEHYRRLSIFSVVCGLSCLSVCALKYSVQSEERKNSNPKESKDLAKKAKKFSLCAIFTLFLLLAIAPALMALVSYLATFQD</sequence>
<dbReference type="EMBL" id="JBBPFD010000002">
    <property type="protein sequence ID" value="KAK7938276.1"/>
    <property type="molecule type" value="Genomic_DNA"/>
</dbReference>
<feature type="transmembrane region" description="Helical" evidence="6">
    <location>
        <begin position="202"/>
        <end position="228"/>
    </location>
</feature>
<dbReference type="InterPro" id="IPR007593">
    <property type="entry name" value="CD225/Dispanin_fam"/>
</dbReference>
<dbReference type="AlphaFoldDB" id="A0AAW0PR77"/>
<gene>
    <name evidence="7" type="ORF">WMY93_001602</name>
</gene>